<comment type="caution">
    <text evidence="3">The sequence shown here is derived from an EMBL/GenBank/DDBJ whole genome shotgun (WGS) entry which is preliminary data.</text>
</comment>
<feature type="region of interest" description="Disordered" evidence="1">
    <location>
        <begin position="98"/>
        <end position="120"/>
    </location>
</feature>
<gene>
    <name evidence="3" type="ORF">ABIA52_000116</name>
</gene>
<sequence length="120" mass="13185">MTQNREPIGPPPRRPANGVQNLLKANRGPATDSPQPTAAPVPSPTTSATKQVTYYMPESSRTRARAAYNATRGQEEDASWSEFVTRAVMNEVYRRERLYNEGEPFPGGTRNLAPGRTLGP</sequence>
<evidence type="ECO:0000313" key="3">
    <source>
        <dbReference type="EMBL" id="MFK4637227.1"/>
    </source>
</evidence>
<evidence type="ECO:0000256" key="1">
    <source>
        <dbReference type="SAM" id="MobiDB-lite"/>
    </source>
</evidence>
<dbReference type="Proteomes" id="UP001620520">
    <property type="component" value="Unassembled WGS sequence"/>
</dbReference>
<feature type="domain" description="ParB-like C-terminal" evidence="2">
    <location>
        <begin position="63"/>
        <end position="102"/>
    </location>
</feature>
<dbReference type="Pfam" id="PF18064">
    <property type="entry name" value="CB_ParB_C"/>
    <property type="match status" value="1"/>
</dbReference>
<proteinExistence type="predicted"/>
<dbReference type="InterPro" id="IPR040851">
    <property type="entry name" value="ParB-like_C"/>
</dbReference>
<organism evidence="3 4">
    <name type="scientific">Paenarthrobacter histidinolovorans</name>
    <dbReference type="NCBI Taxonomy" id="43664"/>
    <lineage>
        <taxon>Bacteria</taxon>
        <taxon>Bacillati</taxon>
        <taxon>Actinomycetota</taxon>
        <taxon>Actinomycetes</taxon>
        <taxon>Micrococcales</taxon>
        <taxon>Micrococcaceae</taxon>
        <taxon>Paenarthrobacter</taxon>
    </lineage>
</organism>
<feature type="region of interest" description="Disordered" evidence="1">
    <location>
        <begin position="1"/>
        <end position="50"/>
    </location>
</feature>
<protein>
    <recommendedName>
        <fullName evidence="2">ParB-like C-terminal domain-containing protein</fullName>
    </recommendedName>
</protein>
<accession>A0ABW8MZQ1</accession>
<evidence type="ECO:0000259" key="2">
    <source>
        <dbReference type="Pfam" id="PF18064"/>
    </source>
</evidence>
<evidence type="ECO:0000313" key="4">
    <source>
        <dbReference type="Proteomes" id="UP001620520"/>
    </source>
</evidence>
<name>A0ABW8MZQ1_9MICC</name>
<dbReference type="EMBL" id="JBIYEW010000002">
    <property type="protein sequence ID" value="MFK4637227.1"/>
    <property type="molecule type" value="Genomic_DNA"/>
</dbReference>
<reference evidence="3 4" key="1">
    <citation type="submission" date="2024-10" db="EMBL/GenBank/DDBJ databases">
        <title>Novel secondary metabolite-producing bacteria for plant disease control.</title>
        <authorList>
            <person name="Chevrette M."/>
        </authorList>
    </citation>
    <scope>NUCLEOTIDE SEQUENCE [LARGE SCALE GENOMIC DNA]</scope>
    <source>
        <strain evidence="3 4">J30 TE3557</strain>
    </source>
</reference>
<keyword evidence="4" id="KW-1185">Reference proteome</keyword>
<dbReference type="Gene3D" id="6.10.180.30">
    <property type="match status" value="1"/>
</dbReference>